<feature type="compositionally biased region" description="Basic and acidic residues" evidence="1">
    <location>
        <begin position="72"/>
        <end position="87"/>
    </location>
</feature>
<feature type="transmembrane region" description="Helical" evidence="2">
    <location>
        <begin position="6"/>
        <end position="25"/>
    </location>
</feature>
<proteinExistence type="predicted"/>
<gene>
    <name evidence="3" type="ORF">GCM10023161_47080</name>
</gene>
<feature type="compositionally biased region" description="Basic and acidic residues" evidence="1">
    <location>
        <begin position="99"/>
        <end position="127"/>
    </location>
</feature>
<feature type="compositionally biased region" description="Basic and acidic residues" evidence="1">
    <location>
        <begin position="142"/>
        <end position="153"/>
    </location>
</feature>
<evidence type="ECO:0000256" key="1">
    <source>
        <dbReference type="SAM" id="MobiDB-lite"/>
    </source>
</evidence>
<protein>
    <submittedName>
        <fullName evidence="3">Uncharacterized protein</fullName>
    </submittedName>
</protein>
<name>A0ABP8F6C9_9MYCO</name>
<dbReference type="Proteomes" id="UP001501417">
    <property type="component" value="Unassembled WGS sequence"/>
</dbReference>
<organism evidence="3 4">
    <name type="scientific">Mycobacterium paraffinicum</name>
    <dbReference type="NCBI Taxonomy" id="53378"/>
    <lineage>
        <taxon>Bacteria</taxon>
        <taxon>Bacillati</taxon>
        <taxon>Actinomycetota</taxon>
        <taxon>Actinomycetes</taxon>
        <taxon>Mycobacteriales</taxon>
        <taxon>Mycobacteriaceae</taxon>
        <taxon>Mycobacterium</taxon>
    </lineage>
</organism>
<comment type="caution">
    <text evidence="3">The sequence shown here is derived from an EMBL/GenBank/DDBJ whole genome shotgun (WGS) entry which is preliminary data.</text>
</comment>
<accession>A0ABP8F6C9</accession>
<keyword evidence="4" id="KW-1185">Reference proteome</keyword>
<feature type="region of interest" description="Disordered" evidence="1">
    <location>
        <begin position="62"/>
        <end position="153"/>
    </location>
</feature>
<evidence type="ECO:0000256" key="2">
    <source>
        <dbReference type="SAM" id="Phobius"/>
    </source>
</evidence>
<keyword evidence="2" id="KW-0812">Transmembrane</keyword>
<evidence type="ECO:0000313" key="3">
    <source>
        <dbReference type="EMBL" id="GAA4296077.1"/>
    </source>
</evidence>
<dbReference type="EMBL" id="BAABGF010000052">
    <property type="protein sequence ID" value="GAA4296077.1"/>
    <property type="molecule type" value="Genomic_DNA"/>
</dbReference>
<dbReference type="RefSeq" id="WP_264043614.1">
    <property type="nucleotide sequence ID" value="NZ_BAABGF010000052.1"/>
</dbReference>
<keyword evidence="2" id="KW-1133">Transmembrane helix</keyword>
<reference evidence="4" key="1">
    <citation type="journal article" date="2019" name="Int. J. Syst. Evol. Microbiol.">
        <title>The Global Catalogue of Microorganisms (GCM) 10K type strain sequencing project: providing services to taxonomists for standard genome sequencing and annotation.</title>
        <authorList>
            <consortium name="The Broad Institute Genomics Platform"/>
            <consortium name="The Broad Institute Genome Sequencing Center for Infectious Disease"/>
            <person name="Wu L."/>
            <person name="Ma J."/>
        </authorList>
    </citation>
    <scope>NUCLEOTIDE SEQUENCE [LARGE SCALE GENOMIC DNA]</scope>
    <source>
        <strain evidence="4">JCM 17782</strain>
    </source>
</reference>
<feature type="compositionally biased region" description="Low complexity" evidence="1">
    <location>
        <begin position="62"/>
        <end position="71"/>
    </location>
</feature>
<keyword evidence="2" id="KW-0472">Membrane</keyword>
<evidence type="ECO:0000313" key="4">
    <source>
        <dbReference type="Proteomes" id="UP001501417"/>
    </source>
</evidence>
<sequence>MNSSAIWIVVAAAAVLVILVALVALSRMRRRRRQRQAEQIREQAKLETAKVERREALAQETAAKARAAQAEAEAKAAEAARLQERAANHQSEVAASREQLQEQFKRADELHPEATAKPAGEHDDPDAGRSFQSHEPTTDAETVGHDTYRGTPG</sequence>